<evidence type="ECO:0000256" key="4">
    <source>
        <dbReference type="ARBA" id="ARBA00022723"/>
    </source>
</evidence>
<feature type="zinc finger region" description="TAZ-type" evidence="10">
    <location>
        <begin position="93"/>
        <end position="171"/>
    </location>
</feature>
<evidence type="ECO:0000256" key="9">
    <source>
        <dbReference type="ARBA" id="ARBA00023242"/>
    </source>
</evidence>
<evidence type="ECO:0000256" key="8">
    <source>
        <dbReference type="ARBA" id="ARBA00023163"/>
    </source>
</evidence>
<dbReference type="GO" id="GO:0000123">
    <property type="term" value="C:histone acetyltransferase complex"/>
    <property type="evidence" value="ECO:0007669"/>
    <property type="project" value="TreeGrafter"/>
</dbReference>
<feature type="compositionally biased region" description="Pro residues" evidence="11">
    <location>
        <begin position="211"/>
        <end position="232"/>
    </location>
</feature>
<dbReference type="InParanoid" id="G1Q7H0"/>
<accession>G1Q7H0</accession>
<dbReference type="InterPro" id="IPR013178">
    <property type="entry name" value="Histone_AcTrfase_Rtt109/CBP"/>
</dbReference>
<dbReference type="Proteomes" id="UP000001074">
    <property type="component" value="Unassembled WGS sequence"/>
</dbReference>
<evidence type="ECO:0000256" key="10">
    <source>
        <dbReference type="PROSITE-ProRule" id="PRU00203"/>
    </source>
</evidence>
<keyword evidence="5 10" id="KW-0863">Zinc-finger</keyword>
<dbReference type="InterPro" id="IPR043145">
    <property type="entry name" value="Znf_ZZ_sf"/>
</dbReference>
<dbReference type="EC" id="2.3.1.48" evidence="2"/>
<dbReference type="SMART" id="SM00291">
    <property type="entry name" value="ZnF_ZZ"/>
    <property type="match status" value="1"/>
</dbReference>
<dbReference type="eggNOG" id="KOG1778">
    <property type="taxonomic scope" value="Eukaryota"/>
</dbReference>
<feature type="region of interest" description="Disordered" evidence="11">
    <location>
        <begin position="202"/>
        <end position="238"/>
    </location>
</feature>
<reference evidence="13" key="3">
    <citation type="submission" date="2025-09" db="UniProtKB">
        <authorList>
            <consortium name="Ensembl"/>
        </authorList>
    </citation>
    <scope>IDENTIFICATION</scope>
</reference>
<dbReference type="InterPro" id="IPR035898">
    <property type="entry name" value="TAZ_dom_sf"/>
</dbReference>
<feature type="compositionally biased region" description="Low complexity" evidence="11">
    <location>
        <begin position="321"/>
        <end position="336"/>
    </location>
</feature>
<dbReference type="GO" id="GO:0005634">
    <property type="term" value="C:nucleus"/>
    <property type="evidence" value="ECO:0007669"/>
    <property type="project" value="UniProtKB-SubCell"/>
</dbReference>
<organism evidence="13 14">
    <name type="scientific">Myotis lucifugus</name>
    <name type="common">Little brown bat</name>
    <dbReference type="NCBI Taxonomy" id="59463"/>
    <lineage>
        <taxon>Eukaryota</taxon>
        <taxon>Metazoa</taxon>
        <taxon>Chordata</taxon>
        <taxon>Craniata</taxon>
        <taxon>Vertebrata</taxon>
        <taxon>Euteleostomi</taxon>
        <taxon>Mammalia</taxon>
        <taxon>Eutheria</taxon>
        <taxon>Laurasiatheria</taxon>
        <taxon>Chiroptera</taxon>
        <taxon>Yangochiroptera</taxon>
        <taxon>Vespertilionidae</taxon>
        <taxon>Myotis</taxon>
    </lineage>
</organism>
<name>G1Q7H0_MYOLU</name>
<evidence type="ECO:0000256" key="2">
    <source>
        <dbReference type="ARBA" id="ARBA00013184"/>
    </source>
</evidence>
<keyword evidence="7" id="KW-0805">Transcription regulation</keyword>
<dbReference type="GO" id="GO:0005667">
    <property type="term" value="C:transcription regulator complex"/>
    <property type="evidence" value="ECO:0007669"/>
    <property type="project" value="TreeGrafter"/>
</dbReference>
<keyword evidence="6 10" id="KW-0862">Zinc</keyword>
<dbReference type="InterPro" id="IPR000197">
    <property type="entry name" value="Znf_TAZ"/>
</dbReference>
<dbReference type="PANTHER" id="PTHR13808:SF34">
    <property type="entry name" value="CREB-BINDING PROTEIN"/>
    <property type="match status" value="1"/>
</dbReference>
<dbReference type="SUPFAM" id="SSF57933">
    <property type="entry name" value="TAZ domain"/>
    <property type="match status" value="1"/>
</dbReference>
<dbReference type="EMBL" id="AAPE02040530">
    <property type="status" value="NOT_ANNOTATED_CDS"/>
    <property type="molecule type" value="Genomic_DNA"/>
</dbReference>
<feature type="compositionally biased region" description="Pro residues" evidence="11">
    <location>
        <begin position="468"/>
        <end position="479"/>
    </location>
</feature>
<dbReference type="InterPro" id="IPR000433">
    <property type="entry name" value="Znf_ZZ"/>
</dbReference>
<evidence type="ECO:0000313" key="13">
    <source>
        <dbReference type="Ensembl" id="ENSMLUP00000019653.1"/>
    </source>
</evidence>
<evidence type="ECO:0000256" key="3">
    <source>
        <dbReference type="ARBA" id="ARBA00022679"/>
    </source>
</evidence>
<dbReference type="GO" id="GO:0045944">
    <property type="term" value="P:positive regulation of transcription by RNA polymerase II"/>
    <property type="evidence" value="ECO:0007669"/>
    <property type="project" value="TreeGrafter"/>
</dbReference>
<evidence type="ECO:0000259" key="12">
    <source>
        <dbReference type="PROSITE" id="PS50134"/>
    </source>
</evidence>
<evidence type="ECO:0000313" key="14">
    <source>
        <dbReference type="Proteomes" id="UP000001074"/>
    </source>
</evidence>
<dbReference type="Gene3D" id="3.30.60.90">
    <property type="match status" value="1"/>
</dbReference>
<dbReference type="GeneTree" id="ENSGT00940000155364"/>
<feature type="domain" description="TAZ-type" evidence="12">
    <location>
        <begin position="93"/>
        <end position="171"/>
    </location>
</feature>
<dbReference type="CDD" id="cd02337">
    <property type="entry name" value="ZZ_CBP"/>
    <property type="match status" value="1"/>
</dbReference>
<feature type="region of interest" description="Disordered" evidence="11">
    <location>
        <begin position="273"/>
        <end position="340"/>
    </location>
</feature>
<dbReference type="GO" id="GO:0008270">
    <property type="term" value="F:zinc ion binding"/>
    <property type="evidence" value="ECO:0007669"/>
    <property type="project" value="UniProtKB-KW"/>
</dbReference>
<dbReference type="PROSITE" id="PS50134">
    <property type="entry name" value="ZF_TAZ"/>
    <property type="match status" value="1"/>
</dbReference>
<feature type="region of interest" description="Disordered" evidence="11">
    <location>
        <begin position="405"/>
        <end position="431"/>
    </location>
</feature>
<keyword evidence="3" id="KW-0808">Transferase</keyword>
<evidence type="ECO:0000256" key="1">
    <source>
        <dbReference type="ARBA" id="ARBA00004123"/>
    </source>
</evidence>
<dbReference type="Ensembl" id="ENSMLUT00000029701.1">
    <property type="protein sequence ID" value="ENSMLUP00000019653.1"/>
    <property type="gene ID" value="ENSMLUG00000023083.1"/>
</dbReference>
<sequence>MHEDKESSLAMLLQVHSQGQDGCVLACTECKQRVETGWHCPCQDYDLCINCYNTKGHTHKMVKVGLGLDEEAEEAEEGDEGGNQGEMQLKNLPKFRRLSILRCIQSLRHARQCGDTNCSDCQKLKRVVLHTTRCLRKAFGGCPVCKQLFALCCYHAKQCQENPCPPFCLNIKQKLREQRLRRRQQRIGNRLLQADATMNSCNVPQPSAIPSAPPWTPPQQPNTPQTPQPPTQSQPWPVSMSLAGFFSSALAPPVSTGKPTNLQLQPSLQNLKAMQASGPRPAVPPQQQMGGLNPKGQALNIMNPGRNPSMARMNNHREMPQQEQQQEQQEQQQQQEGSAGMAAGLGHAQFQQPQQQQIQQQIGSQASQTVLGPNSAQFFLLSQLEAPVLSAVSCYSHFRCHRRQLSRSEQVRQKIKKHGPNTPHEPQQHMLSESHRPLLPGQQMAICLSSQVRSQAPVPSRLQSQPPHSSPSPWIPQPSPHHLSPQTGSPHPGLPVTMASSIDQGHLGNPKYTMLPQLNTPRSALPSELSLIGDTTIDTLEKFV</sequence>
<keyword evidence="4 10" id="KW-0479">Metal-binding</keyword>
<keyword evidence="14" id="KW-1185">Reference proteome</keyword>
<evidence type="ECO:0000256" key="5">
    <source>
        <dbReference type="ARBA" id="ARBA00022771"/>
    </source>
</evidence>
<protein>
    <recommendedName>
        <fullName evidence="2">histone acetyltransferase</fullName>
        <ecNumber evidence="2">2.3.1.48</ecNumber>
    </recommendedName>
</protein>
<comment type="subcellular location">
    <subcellularLocation>
        <location evidence="1">Nucleus</location>
    </subcellularLocation>
</comment>
<dbReference type="STRING" id="59463.ENSMLUP00000019653"/>
<dbReference type="GO" id="GO:0003713">
    <property type="term" value="F:transcription coactivator activity"/>
    <property type="evidence" value="ECO:0007669"/>
    <property type="project" value="TreeGrafter"/>
</dbReference>
<evidence type="ECO:0000256" key="7">
    <source>
        <dbReference type="ARBA" id="ARBA00023015"/>
    </source>
</evidence>
<dbReference type="SMART" id="SM00551">
    <property type="entry name" value="ZnF_TAZ"/>
    <property type="match status" value="1"/>
</dbReference>
<keyword evidence="9" id="KW-0539">Nucleus</keyword>
<proteinExistence type="predicted"/>
<dbReference type="Pfam" id="PF00569">
    <property type="entry name" value="ZZ"/>
    <property type="match status" value="1"/>
</dbReference>
<dbReference type="PANTHER" id="PTHR13808">
    <property type="entry name" value="CBP/P300-RELATED"/>
    <property type="match status" value="1"/>
</dbReference>
<dbReference type="Gene3D" id="1.20.1020.10">
    <property type="entry name" value="TAZ domain"/>
    <property type="match status" value="1"/>
</dbReference>
<keyword evidence="8" id="KW-0804">Transcription</keyword>
<evidence type="ECO:0000256" key="11">
    <source>
        <dbReference type="SAM" id="MobiDB-lite"/>
    </source>
</evidence>
<dbReference type="SUPFAM" id="SSF57850">
    <property type="entry name" value="RING/U-box"/>
    <property type="match status" value="1"/>
</dbReference>
<dbReference type="OMA" id="NNHREMP"/>
<reference evidence="13 14" key="1">
    <citation type="journal article" date="2011" name="Nature">
        <title>A high-resolution map of human evolutionary constraint using 29 mammals.</title>
        <authorList>
            <person name="Lindblad-Toh K."/>
            <person name="Garber M."/>
            <person name="Zuk O."/>
            <person name="Lin M.F."/>
            <person name="Parker B.J."/>
            <person name="Washietl S."/>
            <person name="Kheradpour P."/>
            <person name="Ernst J."/>
            <person name="Jordan G."/>
            <person name="Mauceli E."/>
            <person name="Ward L.D."/>
            <person name="Lowe C.B."/>
            <person name="Holloway A.K."/>
            <person name="Clamp M."/>
            <person name="Gnerre S."/>
            <person name="Alfoldi J."/>
            <person name="Beal K."/>
            <person name="Chang J."/>
            <person name="Clawson H."/>
            <person name="Cuff J."/>
            <person name="Di Palma F."/>
            <person name="Fitzgerald S."/>
            <person name="Flicek P."/>
            <person name="Guttman M."/>
            <person name="Hubisz M.J."/>
            <person name="Jaffe D.B."/>
            <person name="Jungreis I."/>
            <person name="Kent W.J."/>
            <person name="Kostka D."/>
            <person name="Lara M."/>
            <person name="Martins A.L."/>
            <person name="Massingham T."/>
            <person name="Moltke I."/>
            <person name="Raney B.J."/>
            <person name="Rasmussen M.D."/>
            <person name="Robinson J."/>
            <person name="Stark A."/>
            <person name="Vilella A.J."/>
            <person name="Wen J."/>
            <person name="Xie X."/>
            <person name="Zody M.C."/>
            <person name="Baldwin J."/>
            <person name="Bloom T."/>
            <person name="Chin C.W."/>
            <person name="Heiman D."/>
            <person name="Nicol R."/>
            <person name="Nusbaum C."/>
            <person name="Young S."/>
            <person name="Wilkinson J."/>
            <person name="Worley K.C."/>
            <person name="Kovar C.L."/>
            <person name="Muzny D.M."/>
            <person name="Gibbs R.A."/>
            <person name="Cree A."/>
            <person name="Dihn H.H."/>
            <person name="Fowler G."/>
            <person name="Jhangiani S."/>
            <person name="Joshi V."/>
            <person name="Lee S."/>
            <person name="Lewis L.R."/>
            <person name="Nazareth L.V."/>
            <person name="Okwuonu G."/>
            <person name="Santibanez J."/>
            <person name="Warren W.C."/>
            <person name="Mardis E.R."/>
            <person name="Weinstock G.M."/>
            <person name="Wilson R.K."/>
            <person name="Delehaunty K."/>
            <person name="Dooling D."/>
            <person name="Fronik C."/>
            <person name="Fulton L."/>
            <person name="Fulton B."/>
            <person name="Graves T."/>
            <person name="Minx P."/>
            <person name="Sodergren E."/>
            <person name="Birney E."/>
            <person name="Margulies E.H."/>
            <person name="Herrero J."/>
            <person name="Green E.D."/>
            <person name="Haussler D."/>
            <person name="Siepel A."/>
            <person name="Goldman N."/>
            <person name="Pollard K.S."/>
            <person name="Pedersen J.S."/>
            <person name="Lander E.S."/>
            <person name="Kellis M."/>
        </authorList>
    </citation>
    <scope>NUCLEOTIDE SEQUENCE [LARGE SCALE GENOMIC DNA]</scope>
</reference>
<evidence type="ECO:0000256" key="6">
    <source>
        <dbReference type="ARBA" id="ARBA00022833"/>
    </source>
</evidence>
<feature type="region of interest" description="Disordered" evidence="11">
    <location>
        <begin position="451"/>
        <end position="519"/>
    </location>
</feature>
<reference evidence="13" key="2">
    <citation type="submission" date="2025-08" db="UniProtKB">
        <authorList>
            <consortium name="Ensembl"/>
        </authorList>
    </citation>
    <scope>IDENTIFICATION</scope>
</reference>
<dbReference type="HOGENOM" id="CLU_430596_0_0_1"/>
<dbReference type="AlphaFoldDB" id="G1Q7H0"/>
<dbReference type="GO" id="GO:0004402">
    <property type="term" value="F:histone acetyltransferase activity"/>
    <property type="evidence" value="ECO:0007669"/>
    <property type="project" value="InterPro"/>
</dbReference>
<dbReference type="GO" id="GO:0031490">
    <property type="term" value="F:chromatin DNA binding"/>
    <property type="evidence" value="ECO:0007669"/>
    <property type="project" value="TreeGrafter"/>
</dbReference>